<dbReference type="Pfam" id="PF01551">
    <property type="entry name" value="Peptidase_M23"/>
    <property type="match status" value="1"/>
</dbReference>
<organism evidence="2 3">
    <name type="scientific">Winogradskyella marina</name>
    <dbReference type="NCBI Taxonomy" id="2785530"/>
    <lineage>
        <taxon>Bacteria</taxon>
        <taxon>Pseudomonadati</taxon>
        <taxon>Bacteroidota</taxon>
        <taxon>Flavobacteriia</taxon>
        <taxon>Flavobacteriales</taxon>
        <taxon>Flavobacteriaceae</taxon>
        <taxon>Winogradskyella</taxon>
    </lineage>
</organism>
<dbReference type="InterPro" id="IPR011055">
    <property type="entry name" value="Dup_hybrid_motif"/>
</dbReference>
<dbReference type="InterPro" id="IPR016047">
    <property type="entry name" value="M23ase_b-sheet_dom"/>
</dbReference>
<dbReference type="InterPro" id="IPR050570">
    <property type="entry name" value="Cell_wall_metabolism_enzyme"/>
</dbReference>
<reference evidence="2 3" key="1">
    <citation type="submission" date="2020-11" db="EMBL/GenBank/DDBJ databases">
        <title>Winogradskyella marina sp. nov., isolated from marine sediment.</title>
        <authorList>
            <person name="Bo J."/>
            <person name="Wang S."/>
            <person name="Song X."/>
            <person name="Du Z."/>
        </authorList>
    </citation>
    <scope>NUCLEOTIDE SEQUENCE [LARGE SCALE GENOMIC DNA]</scope>
    <source>
        <strain evidence="2 3">F6397</strain>
    </source>
</reference>
<feature type="domain" description="M23ase beta-sheet core" evidence="1">
    <location>
        <begin position="95"/>
        <end position="194"/>
    </location>
</feature>
<sequence>MLLSSFEAFLKSLKTNSLFDVAMSMRDFTPIDLSTHNSELNKINVSSPEDLEQFIWNALRTHNANVAFGGYLEKRAIYQRSTYFNQTNPETERNIHLGLDLWIEANTAIFAPLSGTIHSFKNNTNYGDYGPTIVLKHHIEEFEFYTLYGHLSLESIEDLEVGVEVNQGEQIATLGTAGVNGDYPPHLHFQIIKDIQGFVGDYPGVCSQKDLEFYRENCPDPNYLLKINRGQ</sequence>
<dbReference type="Proteomes" id="UP000611215">
    <property type="component" value="Unassembled WGS sequence"/>
</dbReference>
<accession>A0ABS0EKF8</accession>
<dbReference type="PANTHER" id="PTHR21666">
    <property type="entry name" value="PEPTIDASE-RELATED"/>
    <property type="match status" value="1"/>
</dbReference>
<evidence type="ECO:0000313" key="2">
    <source>
        <dbReference type="EMBL" id="MBF8150950.1"/>
    </source>
</evidence>
<evidence type="ECO:0000313" key="3">
    <source>
        <dbReference type="Proteomes" id="UP000611215"/>
    </source>
</evidence>
<dbReference type="CDD" id="cd12797">
    <property type="entry name" value="M23_peptidase"/>
    <property type="match status" value="1"/>
</dbReference>
<comment type="caution">
    <text evidence="2">The sequence shown here is derived from an EMBL/GenBank/DDBJ whole genome shotgun (WGS) entry which is preliminary data.</text>
</comment>
<protein>
    <submittedName>
        <fullName evidence="2">Peptidoglycan DD-metalloendopeptidase family protein</fullName>
    </submittedName>
</protein>
<gene>
    <name evidence="2" type="ORF">ITJ86_13645</name>
</gene>
<proteinExistence type="predicted"/>
<keyword evidence="3" id="KW-1185">Reference proteome</keyword>
<dbReference type="SUPFAM" id="SSF51261">
    <property type="entry name" value="Duplicated hybrid motif"/>
    <property type="match status" value="1"/>
</dbReference>
<name>A0ABS0EKF8_9FLAO</name>
<dbReference type="PANTHER" id="PTHR21666:SF270">
    <property type="entry name" value="MUREIN HYDROLASE ACTIVATOR ENVC"/>
    <property type="match status" value="1"/>
</dbReference>
<dbReference type="Gene3D" id="2.70.70.10">
    <property type="entry name" value="Glucose Permease (Domain IIA)"/>
    <property type="match status" value="1"/>
</dbReference>
<dbReference type="EMBL" id="JADOET010000013">
    <property type="protein sequence ID" value="MBF8150950.1"/>
    <property type="molecule type" value="Genomic_DNA"/>
</dbReference>
<evidence type="ECO:0000259" key="1">
    <source>
        <dbReference type="Pfam" id="PF01551"/>
    </source>
</evidence>